<dbReference type="AlphaFoldDB" id="A0A8H4R6I8"/>
<reference evidence="1 2" key="1">
    <citation type="submission" date="2020-03" db="EMBL/GenBank/DDBJ databases">
        <title>Draft Genome Sequence of Cudoniella acicularis.</title>
        <authorList>
            <person name="Buettner E."/>
            <person name="Kellner H."/>
        </authorList>
    </citation>
    <scope>NUCLEOTIDE SEQUENCE [LARGE SCALE GENOMIC DNA]</scope>
    <source>
        <strain evidence="1 2">DSM 108380</strain>
    </source>
</reference>
<comment type="caution">
    <text evidence="1">The sequence shown here is derived from an EMBL/GenBank/DDBJ whole genome shotgun (WGS) entry which is preliminary data.</text>
</comment>
<proteinExistence type="predicted"/>
<evidence type="ECO:0000313" key="2">
    <source>
        <dbReference type="Proteomes" id="UP000566819"/>
    </source>
</evidence>
<evidence type="ECO:0000313" key="1">
    <source>
        <dbReference type="EMBL" id="KAF4624544.1"/>
    </source>
</evidence>
<gene>
    <name evidence="1" type="ORF">G7Y89_g13626</name>
</gene>
<protein>
    <recommendedName>
        <fullName evidence="3">Alkyl hydroperoxide reductase subunit C/ Thiol specific antioxidant domain-containing protein</fullName>
    </recommendedName>
</protein>
<accession>A0A8H4R6I8</accession>
<dbReference type="EMBL" id="JAAMPI010001624">
    <property type="protein sequence ID" value="KAF4624544.1"/>
    <property type="molecule type" value="Genomic_DNA"/>
</dbReference>
<dbReference type="Gene3D" id="3.40.30.10">
    <property type="entry name" value="Glutaredoxin"/>
    <property type="match status" value="1"/>
</dbReference>
<name>A0A8H4R6I8_9HELO</name>
<sequence>MDSESPILEQFQTLLSTSEVLFVVFFRGHWCPFCMSYLSQLTTLNPSMVASKTTPLIITSEPQEHLPATRKSTGYTGEAIVDVENVLASEFKRRGWVDVAITEKKGYKFGMAQPAVLVLRGKGKGMGMGEGEVEVLEKWAIIPSAMNLHGAKDRPDLKQVWENVEASIKGQKRVHGTYSLKGFLSVMWGKIFG</sequence>
<evidence type="ECO:0008006" key="3">
    <source>
        <dbReference type="Google" id="ProtNLM"/>
    </source>
</evidence>
<dbReference type="OrthoDB" id="407518at2759"/>
<keyword evidence="2" id="KW-1185">Reference proteome</keyword>
<dbReference type="SUPFAM" id="SSF52833">
    <property type="entry name" value="Thioredoxin-like"/>
    <property type="match status" value="1"/>
</dbReference>
<organism evidence="1 2">
    <name type="scientific">Cudoniella acicularis</name>
    <dbReference type="NCBI Taxonomy" id="354080"/>
    <lineage>
        <taxon>Eukaryota</taxon>
        <taxon>Fungi</taxon>
        <taxon>Dikarya</taxon>
        <taxon>Ascomycota</taxon>
        <taxon>Pezizomycotina</taxon>
        <taxon>Leotiomycetes</taxon>
        <taxon>Helotiales</taxon>
        <taxon>Tricladiaceae</taxon>
        <taxon>Cudoniella</taxon>
    </lineage>
</organism>
<dbReference type="Proteomes" id="UP000566819">
    <property type="component" value="Unassembled WGS sequence"/>
</dbReference>
<dbReference type="InterPro" id="IPR036249">
    <property type="entry name" value="Thioredoxin-like_sf"/>
</dbReference>